<dbReference type="GO" id="GO:0005886">
    <property type="term" value="C:plasma membrane"/>
    <property type="evidence" value="ECO:0007669"/>
    <property type="project" value="InterPro"/>
</dbReference>
<dbReference type="OrthoDB" id="9979008at2"/>
<evidence type="ECO:0000313" key="7">
    <source>
        <dbReference type="EMBL" id="PQA52233.1"/>
    </source>
</evidence>
<dbReference type="Pfam" id="PF06305">
    <property type="entry name" value="LapA_dom"/>
    <property type="match status" value="1"/>
</dbReference>
<reference evidence="8" key="1">
    <citation type="submission" date="2018-02" db="EMBL/GenBank/DDBJ databases">
        <title>Genome sequencing of Solimonas sp. HR-BB.</title>
        <authorList>
            <person name="Lee Y."/>
            <person name="Jeon C.O."/>
        </authorList>
    </citation>
    <scope>NUCLEOTIDE SEQUENCE [LARGE SCALE GENOMIC DNA]</scope>
    <source>
        <strain evidence="8">HR-E</strain>
    </source>
</reference>
<feature type="transmembrane region" description="Helical" evidence="5">
    <location>
        <begin position="7"/>
        <end position="25"/>
    </location>
</feature>
<evidence type="ECO:0000256" key="5">
    <source>
        <dbReference type="SAM" id="Phobius"/>
    </source>
</evidence>
<dbReference type="InterPro" id="IPR010445">
    <property type="entry name" value="LapA_dom"/>
</dbReference>
<protein>
    <submittedName>
        <fullName evidence="7">DUF1049 domain-containing protein</fullName>
    </submittedName>
</protein>
<keyword evidence="2 5" id="KW-0812">Transmembrane</keyword>
<evidence type="ECO:0000259" key="6">
    <source>
        <dbReference type="Pfam" id="PF06305"/>
    </source>
</evidence>
<organism evidence="7 8">
    <name type="scientific">Amnimonas aquatica</name>
    <dbReference type="NCBI Taxonomy" id="2094561"/>
    <lineage>
        <taxon>Bacteria</taxon>
        <taxon>Pseudomonadati</taxon>
        <taxon>Pseudomonadota</taxon>
        <taxon>Gammaproteobacteria</taxon>
        <taxon>Moraxellales</taxon>
        <taxon>Moraxellaceae</taxon>
        <taxon>Amnimonas</taxon>
    </lineage>
</organism>
<evidence type="ECO:0000313" key="8">
    <source>
        <dbReference type="Proteomes" id="UP000243900"/>
    </source>
</evidence>
<accession>A0A2P6AVD7</accession>
<keyword evidence="8" id="KW-1185">Reference proteome</keyword>
<dbReference type="EMBL" id="PTQZ01000003">
    <property type="protein sequence ID" value="PQA52233.1"/>
    <property type="molecule type" value="Genomic_DNA"/>
</dbReference>
<proteinExistence type="predicted"/>
<evidence type="ECO:0000256" key="4">
    <source>
        <dbReference type="ARBA" id="ARBA00023136"/>
    </source>
</evidence>
<keyword evidence="4 5" id="KW-0472">Membrane</keyword>
<keyword evidence="3 5" id="KW-1133">Transmembrane helix</keyword>
<dbReference type="RefSeq" id="WP_105190892.1">
    <property type="nucleotide sequence ID" value="NZ_PTQZ01000003.1"/>
</dbReference>
<feature type="transmembrane region" description="Helical" evidence="5">
    <location>
        <begin position="45"/>
        <end position="67"/>
    </location>
</feature>
<dbReference type="AlphaFoldDB" id="A0A2P6AVD7"/>
<feature type="domain" description="Lipopolysaccharide assembly protein A" evidence="6">
    <location>
        <begin position="27"/>
        <end position="87"/>
    </location>
</feature>
<comment type="caution">
    <text evidence="7">The sequence shown here is derived from an EMBL/GenBank/DDBJ whole genome shotgun (WGS) entry which is preliminary data.</text>
</comment>
<evidence type="ECO:0000256" key="2">
    <source>
        <dbReference type="ARBA" id="ARBA00022692"/>
    </source>
</evidence>
<dbReference type="Proteomes" id="UP000243900">
    <property type="component" value="Unassembled WGS sequence"/>
</dbReference>
<keyword evidence="1" id="KW-1003">Cell membrane</keyword>
<name>A0A2P6AVD7_9GAMM</name>
<gene>
    <name evidence="7" type="ORF">C5O18_00290</name>
</gene>
<evidence type="ECO:0000256" key="3">
    <source>
        <dbReference type="ARBA" id="ARBA00022989"/>
    </source>
</evidence>
<evidence type="ECO:0000256" key="1">
    <source>
        <dbReference type="ARBA" id="ARBA00022475"/>
    </source>
</evidence>
<sequence length="101" mass="11316">MNAIRKLLFWLLLLAFVFAGFWMVIVNDDTLNLNLLFMQVLNVNAGFVILVTFTLGLVLGLLVGSSWTRLSIWRKDRAAVKARQSAEADVPVVTPPNPPIY</sequence>